<feature type="compositionally biased region" description="Basic and acidic residues" evidence="2">
    <location>
        <begin position="109"/>
        <end position="119"/>
    </location>
</feature>
<reference evidence="5" key="1">
    <citation type="submission" date="2018-04" db="EMBL/GenBank/DDBJ databases">
        <authorList>
            <person name="Cornet L."/>
        </authorList>
    </citation>
    <scope>NUCLEOTIDE SEQUENCE [LARGE SCALE GENOMIC DNA]</scope>
</reference>
<accession>A0A2W4X8R4</accession>
<evidence type="ECO:0000259" key="3">
    <source>
        <dbReference type="Pfam" id="PF13699"/>
    </source>
</evidence>
<dbReference type="AlphaFoldDB" id="A0A2W4X8R4"/>
<dbReference type="Proteomes" id="UP000249794">
    <property type="component" value="Unassembled WGS sequence"/>
</dbReference>
<dbReference type="InterPro" id="IPR025295">
    <property type="entry name" value="eCIS_core_dom"/>
</dbReference>
<feature type="compositionally biased region" description="Polar residues" evidence="2">
    <location>
        <begin position="98"/>
        <end position="108"/>
    </location>
</feature>
<feature type="compositionally biased region" description="Basic and acidic residues" evidence="2">
    <location>
        <begin position="604"/>
        <end position="627"/>
    </location>
</feature>
<feature type="domain" description="eCIS core" evidence="3">
    <location>
        <begin position="148"/>
        <end position="225"/>
    </location>
</feature>
<sequence length="845" mass="93865">MQAVLGSRAISRQLRAESQSGNSSQPLQKIVQSISPVSSRVQTKPMFRGVSQAWETAAAGLVIQPKLTIGEPNDKYEQEADQVAQKVAQQIHLSPASRISSGVTVQRQPQEDLQRKSESRLMGGPAAGMAASGELEVSIRQARGGGEPLPETVREPMEQAFGADFRGVRIHANAQADQLNRSISAKAFTTGQDVFMRQGSYQPNSRAGQELIAHELTHVVQQRGESAVQLTAQSQQQSLLEDFSATTAQEASIDHARICPTNHRLSSTAMTNPVIQRVAGEKVGYNPESIRKKGFEEAVRNLFSVARRLNALWKLQITKGNKEALGSLVDEAKKGSQVKNVYAEQLASVNLTSKWLQQIVEGDKQVGTILTAAKSLGVDTSEIASIEKQLEKLEGTLEVSVAENKILDKTWKESEGVAQPSVDILMEEKLFVKKTELDEAKKIHREIYQKLGKEAGENNEYVKDDFGNYTRRYAYMEKNYHQWMAYQEQGYLTGNTQDLIGSVTGTSAMKVDPTNFDQQQLTDNEEAVHRKYKSKDGDTNKLILAYLHQWQGSGPGQRGLSLTSTPTDDAVYGNKGEPFKSSDGVKFKVDLAAVKPENILINHYSHDGKTRQSLTEGRKDDADRRLGGESGGKYHYQYERSVIKNREVYLQYLTSAEVHSVVFHDEKLNEANTKSYLARKKAVIQNDKLKGELAVEKKKLGKAEKELTAAKNELSNLEKEGSPEGFLGPKQARYKRTKNKVSSQTKTVQDLTKAIQGKKAQIESEPSPDDKYGLAGWEAGKNYLDGYRQGLEDAEKLKGKNEKGKIEAIFEKVKKDYQESKKTNKDPKYTPYWQGYGAALKESNP</sequence>
<evidence type="ECO:0000256" key="1">
    <source>
        <dbReference type="SAM" id="Coils"/>
    </source>
</evidence>
<feature type="region of interest" description="Disordered" evidence="2">
    <location>
        <begin position="603"/>
        <end position="629"/>
    </location>
</feature>
<gene>
    <name evidence="4" type="ORF">DCF15_13170</name>
</gene>
<keyword evidence="1" id="KW-0175">Coiled coil</keyword>
<feature type="region of interest" description="Disordered" evidence="2">
    <location>
        <begin position="554"/>
        <end position="576"/>
    </location>
</feature>
<feature type="region of interest" description="Disordered" evidence="2">
    <location>
        <begin position="98"/>
        <end position="130"/>
    </location>
</feature>
<feature type="compositionally biased region" description="Polar residues" evidence="2">
    <location>
        <begin position="16"/>
        <end position="29"/>
    </location>
</feature>
<proteinExistence type="predicted"/>
<reference evidence="4 5" key="2">
    <citation type="submission" date="2018-06" db="EMBL/GenBank/DDBJ databases">
        <title>Metagenomic assembly of (sub)arctic Cyanobacteria and their associated microbiome from non-axenic cultures.</title>
        <authorList>
            <person name="Baurain D."/>
        </authorList>
    </citation>
    <scope>NUCLEOTIDE SEQUENCE [LARGE SCALE GENOMIC DNA]</scope>
    <source>
        <strain evidence="4">ULC027bin1</strain>
    </source>
</reference>
<name>A0A2W4X8R4_9CYAN</name>
<evidence type="ECO:0000313" key="4">
    <source>
        <dbReference type="EMBL" id="PZO52922.1"/>
    </source>
</evidence>
<dbReference type="Pfam" id="PF13699">
    <property type="entry name" value="eCIS_core"/>
    <property type="match status" value="1"/>
</dbReference>
<organism evidence="4 5">
    <name type="scientific">Phormidesmis priestleyi</name>
    <dbReference type="NCBI Taxonomy" id="268141"/>
    <lineage>
        <taxon>Bacteria</taxon>
        <taxon>Bacillati</taxon>
        <taxon>Cyanobacteriota</taxon>
        <taxon>Cyanophyceae</taxon>
        <taxon>Leptolyngbyales</taxon>
        <taxon>Leptolyngbyaceae</taxon>
        <taxon>Phormidesmis</taxon>
    </lineage>
</organism>
<evidence type="ECO:0000313" key="5">
    <source>
        <dbReference type="Proteomes" id="UP000249794"/>
    </source>
</evidence>
<evidence type="ECO:0000256" key="2">
    <source>
        <dbReference type="SAM" id="MobiDB-lite"/>
    </source>
</evidence>
<comment type="caution">
    <text evidence="4">The sequence shown here is derived from an EMBL/GenBank/DDBJ whole genome shotgun (WGS) entry which is preliminary data.</text>
</comment>
<feature type="region of interest" description="Disordered" evidence="2">
    <location>
        <begin position="1"/>
        <end position="29"/>
    </location>
</feature>
<dbReference type="EMBL" id="QBMP01000137">
    <property type="protein sequence ID" value="PZO52922.1"/>
    <property type="molecule type" value="Genomic_DNA"/>
</dbReference>
<feature type="coiled-coil region" evidence="1">
    <location>
        <begin position="686"/>
        <end position="720"/>
    </location>
</feature>
<protein>
    <recommendedName>
        <fullName evidence="3">eCIS core domain-containing protein</fullName>
    </recommendedName>
</protein>